<feature type="region of interest" description="Disordered" evidence="1">
    <location>
        <begin position="1"/>
        <end position="26"/>
    </location>
</feature>
<keyword evidence="3" id="KW-1185">Reference proteome</keyword>
<dbReference type="Proteomes" id="UP001066276">
    <property type="component" value="Chromosome 8"/>
</dbReference>
<sequence length="83" mass="8911">MTYEGKGVTEHLGDEPEEGHFDDQAEDTSAGLRVHCVDDNVYQLSSGFILEDSLVPEEETVSCSLVGALVVGTLAILLLDKSD</sequence>
<evidence type="ECO:0000256" key="1">
    <source>
        <dbReference type="SAM" id="MobiDB-lite"/>
    </source>
</evidence>
<reference evidence="2" key="1">
    <citation type="journal article" date="2022" name="bioRxiv">
        <title>Sequencing and chromosome-scale assembly of the giantPleurodeles waltlgenome.</title>
        <authorList>
            <person name="Brown T."/>
            <person name="Elewa A."/>
            <person name="Iarovenko S."/>
            <person name="Subramanian E."/>
            <person name="Araus A.J."/>
            <person name="Petzold A."/>
            <person name="Susuki M."/>
            <person name="Suzuki K.-i.T."/>
            <person name="Hayashi T."/>
            <person name="Toyoda A."/>
            <person name="Oliveira C."/>
            <person name="Osipova E."/>
            <person name="Leigh N.D."/>
            <person name="Simon A."/>
            <person name="Yun M.H."/>
        </authorList>
    </citation>
    <scope>NUCLEOTIDE SEQUENCE</scope>
    <source>
        <strain evidence="2">20211129_DDA</strain>
        <tissue evidence="2">Liver</tissue>
    </source>
</reference>
<evidence type="ECO:0000313" key="3">
    <source>
        <dbReference type="Proteomes" id="UP001066276"/>
    </source>
</evidence>
<name>A0AAV7NLW8_PLEWA</name>
<evidence type="ECO:0000313" key="2">
    <source>
        <dbReference type="EMBL" id="KAJ1116109.1"/>
    </source>
</evidence>
<gene>
    <name evidence="2" type="ORF">NDU88_004328</name>
</gene>
<dbReference type="AlphaFoldDB" id="A0AAV7NLW8"/>
<organism evidence="2 3">
    <name type="scientific">Pleurodeles waltl</name>
    <name type="common">Iberian ribbed newt</name>
    <dbReference type="NCBI Taxonomy" id="8319"/>
    <lineage>
        <taxon>Eukaryota</taxon>
        <taxon>Metazoa</taxon>
        <taxon>Chordata</taxon>
        <taxon>Craniata</taxon>
        <taxon>Vertebrata</taxon>
        <taxon>Euteleostomi</taxon>
        <taxon>Amphibia</taxon>
        <taxon>Batrachia</taxon>
        <taxon>Caudata</taxon>
        <taxon>Salamandroidea</taxon>
        <taxon>Salamandridae</taxon>
        <taxon>Pleurodelinae</taxon>
        <taxon>Pleurodeles</taxon>
    </lineage>
</organism>
<feature type="compositionally biased region" description="Basic and acidic residues" evidence="1">
    <location>
        <begin position="7"/>
        <end position="23"/>
    </location>
</feature>
<proteinExistence type="predicted"/>
<comment type="caution">
    <text evidence="2">The sequence shown here is derived from an EMBL/GenBank/DDBJ whole genome shotgun (WGS) entry which is preliminary data.</text>
</comment>
<protein>
    <submittedName>
        <fullName evidence="2">Uncharacterized protein</fullName>
    </submittedName>
</protein>
<accession>A0AAV7NLW8</accession>
<dbReference type="EMBL" id="JANPWB010000012">
    <property type="protein sequence ID" value="KAJ1116109.1"/>
    <property type="molecule type" value="Genomic_DNA"/>
</dbReference>